<gene>
    <name evidence="1" type="ORF">F5148DRAFT_190805</name>
</gene>
<dbReference type="EMBL" id="JAGFNK010000153">
    <property type="protein sequence ID" value="KAI9463933.1"/>
    <property type="molecule type" value="Genomic_DNA"/>
</dbReference>
<protein>
    <submittedName>
        <fullName evidence="1">Uncharacterized protein</fullName>
    </submittedName>
</protein>
<proteinExistence type="predicted"/>
<evidence type="ECO:0000313" key="1">
    <source>
        <dbReference type="EMBL" id="KAI9463933.1"/>
    </source>
</evidence>
<accession>A0ACC0U5M2</accession>
<evidence type="ECO:0000313" key="2">
    <source>
        <dbReference type="Proteomes" id="UP001207468"/>
    </source>
</evidence>
<sequence length="265" mass="29354">MLTFPITNASLTWANRAVARNVLSLPIALTRPFSRRAPVIGSPIMTNSSRDAARWSLGANLNTTHPHGPRRVQKVGHVQPRRMRRNEPGLNFILFYIFGLIKGLLGYQPPTASVVPDGSVGRYLGSPDWTNRQDFLTRKGGGKGGGGYCSPTPRERKKEKGGAYCARRQLRADCSVLRMCVVRPGRTETRRTGSHEPRAHGVTEYEGTRHKTSTRTTPRPRRVAKLGRSVAAAGSNGRKGEGHNRHPFLDHRAGDGKAGRRRWRP</sequence>
<dbReference type="Proteomes" id="UP001207468">
    <property type="component" value="Unassembled WGS sequence"/>
</dbReference>
<comment type="caution">
    <text evidence="1">The sequence shown here is derived from an EMBL/GenBank/DDBJ whole genome shotgun (WGS) entry which is preliminary data.</text>
</comment>
<organism evidence="1 2">
    <name type="scientific">Russula earlei</name>
    <dbReference type="NCBI Taxonomy" id="71964"/>
    <lineage>
        <taxon>Eukaryota</taxon>
        <taxon>Fungi</taxon>
        <taxon>Dikarya</taxon>
        <taxon>Basidiomycota</taxon>
        <taxon>Agaricomycotina</taxon>
        <taxon>Agaricomycetes</taxon>
        <taxon>Russulales</taxon>
        <taxon>Russulaceae</taxon>
        <taxon>Russula</taxon>
    </lineage>
</organism>
<reference evidence="1" key="1">
    <citation type="submission" date="2021-03" db="EMBL/GenBank/DDBJ databases">
        <title>Evolutionary priming and transition to the ectomycorrhizal habit in an iconic lineage of mushroom-forming fungi: is preadaptation a requirement?</title>
        <authorList>
            <consortium name="DOE Joint Genome Institute"/>
            <person name="Looney B.P."/>
            <person name="Miyauchi S."/>
            <person name="Morin E."/>
            <person name="Drula E."/>
            <person name="Courty P.E."/>
            <person name="Chicoki N."/>
            <person name="Fauchery L."/>
            <person name="Kohler A."/>
            <person name="Kuo A."/>
            <person name="LaButti K."/>
            <person name="Pangilinan J."/>
            <person name="Lipzen A."/>
            <person name="Riley R."/>
            <person name="Andreopoulos W."/>
            <person name="He G."/>
            <person name="Johnson J."/>
            <person name="Barry K.W."/>
            <person name="Grigoriev I.V."/>
            <person name="Nagy L."/>
            <person name="Hibbett D."/>
            <person name="Henrissat B."/>
            <person name="Matheny P.B."/>
            <person name="Labbe J."/>
            <person name="Martin A.F."/>
        </authorList>
    </citation>
    <scope>NUCLEOTIDE SEQUENCE</scope>
    <source>
        <strain evidence="1">BPL698</strain>
    </source>
</reference>
<name>A0ACC0U5M2_9AGAM</name>
<keyword evidence="2" id="KW-1185">Reference proteome</keyword>